<evidence type="ECO:0000256" key="3">
    <source>
        <dbReference type="ARBA" id="ARBA00022801"/>
    </source>
</evidence>
<dbReference type="AlphaFoldDB" id="A0A5N0UMK7"/>
<keyword evidence="2" id="KW-0732">Signal</keyword>
<proteinExistence type="inferred from homology"/>
<keyword evidence="3 6" id="KW-0378">Hydrolase</keyword>
<dbReference type="Gene3D" id="3.40.50.1820">
    <property type="entry name" value="alpha/beta hydrolase"/>
    <property type="match status" value="1"/>
</dbReference>
<evidence type="ECO:0000313" key="6">
    <source>
        <dbReference type="EMBL" id="KAA9148900.1"/>
    </source>
</evidence>
<dbReference type="PANTHER" id="PTHR43248:SF29">
    <property type="entry name" value="TRIPEPTIDYL AMINOPEPTIDASE"/>
    <property type="match status" value="1"/>
</dbReference>
<evidence type="ECO:0000313" key="7">
    <source>
        <dbReference type="Proteomes" id="UP000319769"/>
    </source>
</evidence>
<feature type="compositionally biased region" description="Polar residues" evidence="4">
    <location>
        <begin position="77"/>
        <end position="91"/>
    </location>
</feature>
<reference evidence="6" key="1">
    <citation type="submission" date="2019-09" db="EMBL/GenBank/DDBJ databases">
        <authorList>
            <person name="Teo W.F.A."/>
            <person name="Duangmal K."/>
        </authorList>
    </citation>
    <scope>NUCLEOTIDE SEQUENCE [LARGE SCALE GENOMIC DNA]</scope>
    <source>
        <strain evidence="6">K81G1</strain>
    </source>
</reference>
<dbReference type="InterPro" id="IPR000073">
    <property type="entry name" value="AB_hydrolase_1"/>
</dbReference>
<comment type="caution">
    <text evidence="6">The sequence shown here is derived from an EMBL/GenBank/DDBJ whole genome shotgun (WGS) entry which is preliminary data.</text>
</comment>
<name>A0A5N0UMK7_9PSEU</name>
<evidence type="ECO:0000256" key="1">
    <source>
        <dbReference type="ARBA" id="ARBA00010088"/>
    </source>
</evidence>
<evidence type="ECO:0000256" key="4">
    <source>
        <dbReference type="SAM" id="MobiDB-lite"/>
    </source>
</evidence>
<feature type="compositionally biased region" description="Basic and acidic residues" evidence="4">
    <location>
        <begin position="222"/>
        <end position="234"/>
    </location>
</feature>
<gene>
    <name evidence="6" type="ORF">FPZ12_044310</name>
</gene>
<dbReference type="SUPFAM" id="SSF53474">
    <property type="entry name" value="alpha/beta-Hydrolases"/>
    <property type="match status" value="1"/>
</dbReference>
<dbReference type="PANTHER" id="PTHR43248">
    <property type="entry name" value="2-SUCCINYL-6-HYDROXY-2,4-CYCLOHEXADIENE-1-CARBOXYLATE SYNTHASE"/>
    <property type="match status" value="1"/>
</dbReference>
<protein>
    <submittedName>
        <fullName evidence="6">Alpha/beta hydrolase</fullName>
    </submittedName>
</protein>
<dbReference type="Proteomes" id="UP000319769">
    <property type="component" value="Unassembled WGS sequence"/>
</dbReference>
<dbReference type="InterPro" id="IPR051601">
    <property type="entry name" value="Serine_prot/Carboxylest_S33"/>
</dbReference>
<organism evidence="6 7">
    <name type="scientific">Amycolatopsis acidicola</name>
    <dbReference type="NCBI Taxonomy" id="2596893"/>
    <lineage>
        <taxon>Bacteria</taxon>
        <taxon>Bacillati</taxon>
        <taxon>Actinomycetota</taxon>
        <taxon>Actinomycetes</taxon>
        <taxon>Pseudonocardiales</taxon>
        <taxon>Pseudonocardiaceae</taxon>
        <taxon>Amycolatopsis</taxon>
    </lineage>
</organism>
<dbReference type="GO" id="GO:0016787">
    <property type="term" value="F:hydrolase activity"/>
    <property type="evidence" value="ECO:0007669"/>
    <property type="project" value="UniProtKB-KW"/>
</dbReference>
<sequence length="584" mass="62282">MNRRSRFPIRLISAGTLGLLSLSNRPPGNEVVVVVCSPPGWHDHAVPLLQRARSRTARVVVLIGICLLTPLAACTSEHSSTPEAEPNQTESRGPVGPVPAGLDKFYAQPLTWGECAPYATSDDAKSAFGSQDLQCARLTVPLDYANPQGDTITIGVLRHKATGNRIGALVMNPGGPGASGMVAAASLSSQMSNSELGQRFDLVGFDPRGIGASEPEVNCLTDSERDADREKDLDTDGSPEGVAKQEADSKDFATKCAQRTDHGTAMLANLGTRDVAKDMDVLRSALGEQKLTYLGYSYGTRIGYTYAEAFPGNVRAMVLDGALDPNEDETESLVNQGAGFGKAFTEFGKWCAARQDCALGNDAANATKAYQDLVRPLIDNPVNIGDGRKLTFDDATLGTIQALYSQQLWEPLNTGLNELKRGRGTTLMALADQYNERDQQGHYSNTQDAFTAIRCVDDPRVTDKNEILNAENQYDQVAPFLDDGRPNGAALDACAYWPVPNTSEPHEPKVSGVPPVLVISTTNDPATPYEAGVNLAKAMNGALLTFEGTQHTVFLQGNSCVDDAGTAYLVDGTLPAAGKRCAAQ</sequence>
<dbReference type="EMBL" id="VMNW02000158">
    <property type="protein sequence ID" value="KAA9148900.1"/>
    <property type="molecule type" value="Genomic_DNA"/>
</dbReference>
<evidence type="ECO:0000256" key="2">
    <source>
        <dbReference type="ARBA" id="ARBA00022729"/>
    </source>
</evidence>
<comment type="similarity">
    <text evidence="1">Belongs to the peptidase S33 family.</text>
</comment>
<dbReference type="OrthoDB" id="3252468at2"/>
<accession>A0A5N0UMK7</accession>
<evidence type="ECO:0000259" key="5">
    <source>
        <dbReference type="Pfam" id="PF00561"/>
    </source>
</evidence>
<keyword evidence="7" id="KW-1185">Reference proteome</keyword>
<dbReference type="Pfam" id="PF00561">
    <property type="entry name" value="Abhydrolase_1"/>
    <property type="match status" value="1"/>
</dbReference>
<feature type="domain" description="AB hydrolase-1" evidence="5">
    <location>
        <begin position="168"/>
        <end position="557"/>
    </location>
</feature>
<feature type="region of interest" description="Disordered" evidence="4">
    <location>
        <begin position="213"/>
        <end position="250"/>
    </location>
</feature>
<dbReference type="InterPro" id="IPR029058">
    <property type="entry name" value="AB_hydrolase_fold"/>
</dbReference>
<feature type="region of interest" description="Disordered" evidence="4">
    <location>
        <begin position="77"/>
        <end position="98"/>
    </location>
</feature>